<feature type="domain" description="Penicillin-binding protein transpeptidase" evidence="15">
    <location>
        <begin position="254"/>
        <end position="589"/>
    </location>
</feature>
<dbReference type="RefSeq" id="WP_025802917.1">
    <property type="nucleotide sequence ID" value="NZ_CP053842.1"/>
</dbReference>
<evidence type="ECO:0000259" key="15">
    <source>
        <dbReference type="Pfam" id="PF00905"/>
    </source>
</evidence>
<keyword evidence="10" id="KW-0573">Peptidoglycan synthesis</keyword>
<dbReference type="GO" id="GO:0006508">
    <property type="term" value="P:proteolysis"/>
    <property type="evidence" value="ECO:0007669"/>
    <property type="project" value="UniProtKB-KW"/>
</dbReference>
<dbReference type="GO" id="GO:0009002">
    <property type="term" value="F:serine-type D-Ala-D-Ala carboxypeptidase activity"/>
    <property type="evidence" value="ECO:0007669"/>
    <property type="project" value="UniProtKB-EC"/>
</dbReference>
<evidence type="ECO:0000256" key="6">
    <source>
        <dbReference type="ARBA" id="ARBA00022670"/>
    </source>
</evidence>
<evidence type="ECO:0000256" key="14">
    <source>
        <dbReference type="SAM" id="Phobius"/>
    </source>
</evidence>
<protein>
    <submittedName>
        <fullName evidence="17">Penicillin-binding protein 2</fullName>
        <ecNumber evidence="17">3.4.16.4</ecNumber>
    </submittedName>
</protein>
<dbReference type="Gene3D" id="3.40.710.10">
    <property type="entry name" value="DD-peptidase/beta-lactamase superfamily"/>
    <property type="match status" value="1"/>
</dbReference>
<gene>
    <name evidence="17" type="primary">mrdA</name>
    <name evidence="17" type="ORF">IMC76_00615</name>
</gene>
<dbReference type="Pfam" id="PF00905">
    <property type="entry name" value="Transpeptidase"/>
    <property type="match status" value="1"/>
</dbReference>
<keyword evidence="12 14" id="KW-0472">Membrane</keyword>
<dbReference type="InterPro" id="IPR050515">
    <property type="entry name" value="Beta-lactam/transpept"/>
</dbReference>
<dbReference type="InterPro" id="IPR005311">
    <property type="entry name" value="PBP_dimer"/>
</dbReference>
<organism evidence="17 18">
    <name type="scientific">Campylobacter corcagiensis</name>
    <dbReference type="NCBI Taxonomy" id="1448857"/>
    <lineage>
        <taxon>Bacteria</taxon>
        <taxon>Pseudomonadati</taxon>
        <taxon>Campylobacterota</taxon>
        <taxon>Epsilonproteobacteria</taxon>
        <taxon>Campylobacterales</taxon>
        <taxon>Campylobacteraceae</taxon>
        <taxon>Campylobacter</taxon>
    </lineage>
</organism>
<comment type="subcellular location">
    <subcellularLocation>
        <location evidence="2">Cell membrane</location>
    </subcellularLocation>
    <subcellularLocation>
        <location evidence="1">Membrane</location>
        <topology evidence="1">Single-pass membrane protein</topology>
    </subcellularLocation>
</comment>
<evidence type="ECO:0000256" key="13">
    <source>
        <dbReference type="ARBA" id="ARBA00023316"/>
    </source>
</evidence>
<dbReference type="EC" id="3.4.16.4" evidence="17"/>
<keyword evidence="11 14" id="KW-1133">Transmembrane helix</keyword>
<keyword evidence="7 14" id="KW-0812">Transmembrane</keyword>
<evidence type="ECO:0000313" key="17">
    <source>
        <dbReference type="EMBL" id="QOQ87354.1"/>
    </source>
</evidence>
<evidence type="ECO:0000313" key="18">
    <source>
        <dbReference type="Proteomes" id="UP000594749"/>
    </source>
</evidence>
<dbReference type="EMBL" id="CP063078">
    <property type="protein sequence ID" value="QOQ87354.1"/>
    <property type="molecule type" value="Genomic_DNA"/>
</dbReference>
<dbReference type="Gene3D" id="3.90.1310.10">
    <property type="entry name" value="Penicillin-binding protein 2a (Domain 2)"/>
    <property type="match status" value="1"/>
</dbReference>
<evidence type="ECO:0000256" key="5">
    <source>
        <dbReference type="ARBA" id="ARBA00022645"/>
    </source>
</evidence>
<evidence type="ECO:0000259" key="16">
    <source>
        <dbReference type="Pfam" id="PF03717"/>
    </source>
</evidence>
<evidence type="ECO:0000256" key="2">
    <source>
        <dbReference type="ARBA" id="ARBA00004236"/>
    </source>
</evidence>
<dbReference type="InterPro" id="IPR012338">
    <property type="entry name" value="Beta-lactam/transpept-like"/>
</dbReference>
<evidence type="ECO:0000256" key="3">
    <source>
        <dbReference type="ARBA" id="ARBA00022475"/>
    </source>
</evidence>
<evidence type="ECO:0000256" key="10">
    <source>
        <dbReference type="ARBA" id="ARBA00022984"/>
    </source>
</evidence>
<dbReference type="GO" id="GO:0008360">
    <property type="term" value="P:regulation of cell shape"/>
    <property type="evidence" value="ECO:0007669"/>
    <property type="project" value="UniProtKB-KW"/>
</dbReference>
<dbReference type="InterPro" id="IPR017790">
    <property type="entry name" value="Penicillin-binding_protein_2"/>
</dbReference>
<evidence type="ECO:0000256" key="11">
    <source>
        <dbReference type="ARBA" id="ARBA00022989"/>
    </source>
</evidence>
<dbReference type="InterPro" id="IPR036138">
    <property type="entry name" value="PBP_dimer_sf"/>
</dbReference>
<name>A0A7M1LH41_9BACT</name>
<evidence type="ECO:0000256" key="8">
    <source>
        <dbReference type="ARBA" id="ARBA00022801"/>
    </source>
</evidence>
<evidence type="ECO:0000256" key="1">
    <source>
        <dbReference type="ARBA" id="ARBA00004167"/>
    </source>
</evidence>
<dbReference type="Proteomes" id="UP000594749">
    <property type="component" value="Chromosome"/>
</dbReference>
<keyword evidence="8 17" id="KW-0378">Hydrolase</keyword>
<dbReference type="OrthoDB" id="9766847at2"/>
<feature type="transmembrane region" description="Helical" evidence="14">
    <location>
        <begin position="5"/>
        <end position="23"/>
    </location>
</feature>
<dbReference type="PANTHER" id="PTHR30627">
    <property type="entry name" value="PEPTIDOGLYCAN D,D-TRANSPEPTIDASE"/>
    <property type="match status" value="1"/>
</dbReference>
<dbReference type="GO" id="GO:0071555">
    <property type="term" value="P:cell wall organization"/>
    <property type="evidence" value="ECO:0007669"/>
    <property type="project" value="UniProtKB-KW"/>
</dbReference>
<dbReference type="FunFam" id="3.40.710.10:FF:000024">
    <property type="entry name" value="Penicillin-binding protein 2"/>
    <property type="match status" value="1"/>
</dbReference>
<dbReference type="GO" id="GO:0008658">
    <property type="term" value="F:penicillin binding"/>
    <property type="evidence" value="ECO:0007669"/>
    <property type="project" value="InterPro"/>
</dbReference>
<reference evidence="17 18" key="1">
    <citation type="submission" date="2020-10" db="EMBL/GenBank/DDBJ databases">
        <title>Campylobacter and Helicobacter PacBio genomes.</title>
        <authorList>
            <person name="Lane C."/>
        </authorList>
    </citation>
    <scope>NUCLEOTIDE SEQUENCE [LARGE SCALE GENOMIC DNA]</scope>
    <source>
        <strain evidence="17 18">2016D-0077</strain>
    </source>
</reference>
<evidence type="ECO:0000256" key="4">
    <source>
        <dbReference type="ARBA" id="ARBA00022519"/>
    </source>
</evidence>
<accession>A0A7M1LH41</accession>
<dbReference type="InterPro" id="IPR001460">
    <property type="entry name" value="PCN-bd_Tpept"/>
</dbReference>
<sequence length="604" mass="68195">MRLKIAAFFVIFVWVLILSRLYYLSIVSNEEYASIAKENAIKTKDIPPTRGQILDSKGRPVAINLLGYSLFLAPHLKNEELNKEISYIVDVFKDQNSSKDLNASLIEKEYKKQNSPYNQEFIKVVDFLDYDRVIPHFARLNLRSNLMVEPASLRHYPYDSLASHVVGYVGRATARDIEKNPLSRLTNIMGRSGVEAYYNDILQGKKGERQTKVTALNHIVEEISYVKPQSSDISLHIDMEIQEFLKDLYKDHSGAVIIMDVETGAIIGAGSFPEYSLNPFVTGISSAEWNELINDLDHPFTNKLANGLYPPGSVIKMAMSLAFLNSGKITKDTSHFCGGYLEYGKNKHKFRCWKRWGHGDMNMNDSIRESCDVYYYENSLIVGIDFIAANLEKFGFGKKSGVDLPNEFLGTVPSKAWKMEKYNQPWYIGETIITSIGQGSMLVTPIQMAKHTAEIASGKGLTPHFLKSIDGKEVEFDTYEVFSSFEKDQLPAIRHAMYEVSNHPKGTAYRYTNDSRVKIATKTGTAQVVSIPQSEKVRMKEKDMEYYQRSHAWIVGFGPYEKPKYAVTVLVEHGGGGSSVGGPIIKRVFEKLLDMGYIDENATK</sequence>
<dbReference type="NCBIfam" id="TIGR03423">
    <property type="entry name" value="pbp2_mrdA"/>
    <property type="match status" value="1"/>
</dbReference>
<proteinExistence type="predicted"/>
<dbReference type="GO" id="GO:0071972">
    <property type="term" value="F:peptidoglycan L,D-transpeptidase activity"/>
    <property type="evidence" value="ECO:0007669"/>
    <property type="project" value="TreeGrafter"/>
</dbReference>
<evidence type="ECO:0000256" key="7">
    <source>
        <dbReference type="ARBA" id="ARBA00022692"/>
    </source>
</evidence>
<keyword evidence="13" id="KW-0961">Cell wall biogenesis/degradation</keyword>
<dbReference type="GO" id="GO:0005886">
    <property type="term" value="C:plasma membrane"/>
    <property type="evidence" value="ECO:0007669"/>
    <property type="project" value="UniProtKB-SubCell"/>
</dbReference>
<evidence type="ECO:0000256" key="12">
    <source>
        <dbReference type="ARBA" id="ARBA00023136"/>
    </source>
</evidence>
<dbReference type="AlphaFoldDB" id="A0A7M1LH41"/>
<keyword evidence="9" id="KW-0133">Cell shape</keyword>
<evidence type="ECO:0000256" key="9">
    <source>
        <dbReference type="ARBA" id="ARBA00022960"/>
    </source>
</evidence>
<dbReference type="GO" id="GO:0009252">
    <property type="term" value="P:peptidoglycan biosynthetic process"/>
    <property type="evidence" value="ECO:0007669"/>
    <property type="project" value="UniProtKB-KW"/>
</dbReference>
<keyword evidence="18" id="KW-1185">Reference proteome</keyword>
<keyword evidence="6" id="KW-0645">Protease</keyword>
<keyword evidence="5 17" id="KW-0121">Carboxypeptidase</keyword>
<dbReference type="PANTHER" id="PTHR30627:SF2">
    <property type="entry name" value="PEPTIDOGLYCAN D,D-TRANSPEPTIDASE MRDA"/>
    <property type="match status" value="1"/>
</dbReference>
<feature type="domain" description="Penicillin-binding protein dimerisation" evidence="16">
    <location>
        <begin position="46"/>
        <end position="223"/>
    </location>
</feature>
<dbReference type="SUPFAM" id="SSF56601">
    <property type="entry name" value="beta-lactamase/transpeptidase-like"/>
    <property type="match status" value="1"/>
</dbReference>
<keyword evidence="3" id="KW-1003">Cell membrane</keyword>
<dbReference type="Gene3D" id="3.30.1390.30">
    <property type="entry name" value="Penicillin-binding protein 2a, domain 3"/>
    <property type="match status" value="1"/>
</dbReference>
<keyword evidence="4" id="KW-0997">Cell inner membrane</keyword>
<dbReference type="Pfam" id="PF03717">
    <property type="entry name" value="PBP_dimer"/>
    <property type="match status" value="1"/>
</dbReference>
<dbReference type="SUPFAM" id="SSF56519">
    <property type="entry name" value="Penicillin binding protein dimerisation domain"/>
    <property type="match status" value="1"/>
</dbReference>